<protein>
    <recommendedName>
        <fullName evidence="3">Integrase catalytic domain-containing protein</fullName>
    </recommendedName>
</protein>
<organism evidence="1 2">
    <name type="scientific">Daphnia magna</name>
    <dbReference type="NCBI Taxonomy" id="35525"/>
    <lineage>
        <taxon>Eukaryota</taxon>
        <taxon>Metazoa</taxon>
        <taxon>Ecdysozoa</taxon>
        <taxon>Arthropoda</taxon>
        <taxon>Crustacea</taxon>
        <taxon>Branchiopoda</taxon>
        <taxon>Diplostraca</taxon>
        <taxon>Cladocera</taxon>
        <taxon>Anomopoda</taxon>
        <taxon>Daphniidae</taxon>
        <taxon>Daphnia</taxon>
    </lineage>
</organism>
<name>A0ABR0B838_9CRUS</name>
<evidence type="ECO:0008006" key="3">
    <source>
        <dbReference type="Google" id="ProtNLM"/>
    </source>
</evidence>
<dbReference type="Proteomes" id="UP001234178">
    <property type="component" value="Unassembled WGS sequence"/>
</dbReference>
<evidence type="ECO:0000313" key="2">
    <source>
        <dbReference type="Proteomes" id="UP001234178"/>
    </source>
</evidence>
<sequence length="192" mass="21417">MNHTLAPMLSMCRDWDETLQYVCFAYNTAKQEYSTFLPFDGREPKLTIDLELGADPNLLLPENGAPTDYADRLLAELSAAREMVIESQDVPVFCIPQVGVDDERIATKYSPTGEVTVPSPALTEVQKAQRPSRNRKLPARRGRAVWRKIIIRGLGNVSPDTFFCPSPLQEKSRSADADVAGMARYCNAIPDR</sequence>
<comment type="caution">
    <text evidence="1">The sequence shown here is derived from an EMBL/GenBank/DDBJ whole genome shotgun (WGS) entry which is preliminary data.</text>
</comment>
<reference evidence="1 2" key="1">
    <citation type="journal article" date="2023" name="Nucleic Acids Res.">
        <title>The hologenome of Daphnia magna reveals possible DNA methylation and microbiome-mediated evolution of the host genome.</title>
        <authorList>
            <person name="Chaturvedi A."/>
            <person name="Li X."/>
            <person name="Dhandapani V."/>
            <person name="Marshall H."/>
            <person name="Kissane S."/>
            <person name="Cuenca-Cambronero M."/>
            <person name="Asole G."/>
            <person name="Calvet F."/>
            <person name="Ruiz-Romero M."/>
            <person name="Marangio P."/>
            <person name="Guigo R."/>
            <person name="Rago D."/>
            <person name="Mirbahai L."/>
            <person name="Eastwood N."/>
            <person name="Colbourne J.K."/>
            <person name="Zhou J."/>
            <person name="Mallon E."/>
            <person name="Orsini L."/>
        </authorList>
    </citation>
    <scope>NUCLEOTIDE SEQUENCE [LARGE SCALE GENOMIC DNA]</scope>
    <source>
        <strain evidence="1">LRV0_1</strain>
    </source>
</reference>
<dbReference type="EMBL" id="JAOYFB010000040">
    <property type="protein sequence ID" value="KAK4037868.1"/>
    <property type="molecule type" value="Genomic_DNA"/>
</dbReference>
<gene>
    <name evidence="1" type="ORF">OUZ56_029894</name>
</gene>
<keyword evidence="2" id="KW-1185">Reference proteome</keyword>
<evidence type="ECO:0000313" key="1">
    <source>
        <dbReference type="EMBL" id="KAK4037868.1"/>
    </source>
</evidence>
<proteinExistence type="predicted"/>
<accession>A0ABR0B838</accession>